<dbReference type="InterPro" id="IPR025676">
    <property type="entry name" value="Clr5_dom"/>
</dbReference>
<name>A0A9P4VPW2_9PEZI</name>
<keyword evidence="4" id="KW-1185">Reference proteome</keyword>
<feature type="compositionally biased region" description="Low complexity" evidence="1">
    <location>
        <begin position="121"/>
        <end position="133"/>
    </location>
</feature>
<evidence type="ECO:0000256" key="1">
    <source>
        <dbReference type="SAM" id="MobiDB-lite"/>
    </source>
</evidence>
<dbReference type="OrthoDB" id="5308957at2759"/>
<evidence type="ECO:0000313" key="4">
    <source>
        <dbReference type="Proteomes" id="UP000799429"/>
    </source>
</evidence>
<dbReference type="PANTHER" id="PTHR38788:SF3">
    <property type="entry name" value="CLR5 DOMAIN-CONTAINING PROTEIN"/>
    <property type="match status" value="1"/>
</dbReference>
<feature type="domain" description="Clr5" evidence="2">
    <location>
        <begin position="16"/>
        <end position="64"/>
    </location>
</feature>
<dbReference type="AlphaFoldDB" id="A0A9P4VPW2"/>
<proteinExistence type="predicted"/>
<feature type="compositionally biased region" description="Basic residues" evidence="1">
    <location>
        <begin position="102"/>
        <end position="113"/>
    </location>
</feature>
<gene>
    <name evidence="3" type="ORF">M501DRAFT_995691</name>
</gene>
<dbReference type="Gene3D" id="1.25.40.10">
    <property type="entry name" value="Tetratricopeptide repeat domain"/>
    <property type="match status" value="1"/>
</dbReference>
<dbReference type="PANTHER" id="PTHR38788">
    <property type="entry name" value="CLR5 DOMAIN-CONTAINING PROTEIN"/>
    <property type="match status" value="1"/>
</dbReference>
<comment type="caution">
    <text evidence="3">The sequence shown here is derived from an EMBL/GenBank/DDBJ whole genome shotgun (WGS) entry which is preliminary data.</text>
</comment>
<dbReference type="EMBL" id="MU006100">
    <property type="protein sequence ID" value="KAF2837162.1"/>
    <property type="molecule type" value="Genomic_DNA"/>
</dbReference>
<feature type="compositionally biased region" description="Polar residues" evidence="1">
    <location>
        <begin position="137"/>
        <end position="157"/>
    </location>
</feature>
<accession>A0A9P4VPW2</accession>
<dbReference type="Pfam" id="PF14420">
    <property type="entry name" value="Clr5"/>
    <property type="match status" value="1"/>
</dbReference>
<feature type="region of interest" description="Disordered" evidence="1">
    <location>
        <begin position="102"/>
        <end position="161"/>
    </location>
</feature>
<reference evidence="3" key="1">
    <citation type="journal article" date="2020" name="Stud. Mycol.">
        <title>101 Dothideomycetes genomes: a test case for predicting lifestyles and emergence of pathogens.</title>
        <authorList>
            <person name="Haridas S."/>
            <person name="Albert R."/>
            <person name="Binder M."/>
            <person name="Bloem J."/>
            <person name="Labutti K."/>
            <person name="Salamov A."/>
            <person name="Andreopoulos B."/>
            <person name="Baker S."/>
            <person name="Barry K."/>
            <person name="Bills G."/>
            <person name="Bluhm B."/>
            <person name="Cannon C."/>
            <person name="Castanera R."/>
            <person name="Culley D."/>
            <person name="Daum C."/>
            <person name="Ezra D."/>
            <person name="Gonzalez J."/>
            <person name="Henrissat B."/>
            <person name="Kuo A."/>
            <person name="Liang C."/>
            <person name="Lipzen A."/>
            <person name="Lutzoni F."/>
            <person name="Magnuson J."/>
            <person name="Mondo S."/>
            <person name="Nolan M."/>
            <person name="Ohm R."/>
            <person name="Pangilinan J."/>
            <person name="Park H.-J."/>
            <person name="Ramirez L."/>
            <person name="Alfaro M."/>
            <person name="Sun H."/>
            <person name="Tritt A."/>
            <person name="Yoshinaga Y."/>
            <person name="Zwiers L.-H."/>
            <person name="Turgeon B."/>
            <person name="Goodwin S."/>
            <person name="Spatafora J."/>
            <person name="Crous P."/>
            <person name="Grigoriev I."/>
        </authorList>
    </citation>
    <scope>NUCLEOTIDE SEQUENCE</scope>
    <source>
        <strain evidence="3">CBS 101060</strain>
    </source>
</reference>
<protein>
    <recommendedName>
        <fullName evidence="2">Clr5 domain-containing protein</fullName>
    </recommendedName>
</protein>
<dbReference type="Proteomes" id="UP000799429">
    <property type="component" value="Unassembled WGS sequence"/>
</dbReference>
<organism evidence="3 4">
    <name type="scientific">Patellaria atrata CBS 101060</name>
    <dbReference type="NCBI Taxonomy" id="1346257"/>
    <lineage>
        <taxon>Eukaryota</taxon>
        <taxon>Fungi</taxon>
        <taxon>Dikarya</taxon>
        <taxon>Ascomycota</taxon>
        <taxon>Pezizomycotina</taxon>
        <taxon>Dothideomycetes</taxon>
        <taxon>Dothideomycetes incertae sedis</taxon>
        <taxon>Patellariales</taxon>
        <taxon>Patellariaceae</taxon>
        <taxon>Patellaria</taxon>
    </lineage>
</organism>
<evidence type="ECO:0000313" key="3">
    <source>
        <dbReference type="EMBL" id="KAF2837162.1"/>
    </source>
</evidence>
<sequence length="544" mass="61132">MRVPSEAIIDRRGPSRTEWSTYRKIIIELYSKKPLDHVRSHMLDNYGFQASARMYRSRLKEWGALKNWKSYEKDQYLKFLETPGSLPSRSIADLDEKSARKLKRYSRTRRSNKRATQSKASSTLDDCSTSSDSSNDKGTVSHFTTVSPVSPRQNEAVSLTHETELAESSLESSKSVVGDNSSQMDIETYDTTLFGWGAQFSTPTQLPHSIFITDVDVGLQTINLILKSMQSIFAGPLVYQDPQNIPDGLIPPVLEPTKVFWDDIAQAMYLFKVQYPGRAWSTIHKACKTAPSIDFATPLWLQSLFAILSPVNTKLTSSIRTNLLRYLCALAEARFGTTMHPIVTIVRLFEKDAQTRDISERSLAYMLDVFTAQIGSYHPLTIKTQTELIKLIRRDRDFGAARTMARKLLSTTTTNLGTNALGTRKAARQLEHVLMDSGDWASALQLCFLIVGQPSSLSSADAVPSPAFSDECALYTMEDIAKIYDAIGEQEKAMMWLKQALIKSWSVWPHGSVEVQHMRDKLEKSLVTQGRGDEVLFWRISGPG</sequence>
<evidence type="ECO:0000259" key="2">
    <source>
        <dbReference type="Pfam" id="PF14420"/>
    </source>
</evidence>
<dbReference type="InterPro" id="IPR011990">
    <property type="entry name" value="TPR-like_helical_dom_sf"/>
</dbReference>